<evidence type="ECO:0000313" key="2">
    <source>
        <dbReference type="EMBL" id="WED75061.1"/>
    </source>
</evidence>
<evidence type="ECO:0000313" key="4">
    <source>
        <dbReference type="Proteomes" id="UP000595101"/>
    </source>
</evidence>
<dbReference type="InterPro" id="IPR022037">
    <property type="entry name" value="DUF3606"/>
</dbReference>
<evidence type="ECO:0000313" key="5">
    <source>
        <dbReference type="Proteomes" id="UP001302667"/>
    </source>
</evidence>
<dbReference type="EMBL" id="CP118988">
    <property type="protein sequence ID" value="WED75061.1"/>
    <property type="molecule type" value="Genomic_DNA"/>
</dbReference>
<evidence type="ECO:0000313" key="1">
    <source>
        <dbReference type="EMBL" id="QPR55401.1"/>
    </source>
</evidence>
<reference evidence="1 4" key="1">
    <citation type="submission" date="2020-12" db="EMBL/GenBank/DDBJ databases">
        <title>FDA dAtabase for Regulatory Grade micrObial Sequences (FDA-ARGOS): Supporting development and validation of Infectious Disease Dx tests.</title>
        <authorList>
            <person name="Sproer C."/>
            <person name="Gronow S."/>
            <person name="Severitt S."/>
            <person name="Schroder I."/>
            <person name="Tallon L."/>
            <person name="Sadzewicz L."/>
            <person name="Zhao X."/>
            <person name="Boylan J."/>
            <person name="Ott S."/>
            <person name="Bowen H."/>
            <person name="Vavikolanu K."/>
            <person name="Mehta A."/>
            <person name="Aluvathingal J."/>
            <person name="Nadendla S."/>
            <person name="Lowell S."/>
            <person name="Myers T."/>
            <person name="Yan Y."/>
            <person name="Sichtig H."/>
        </authorList>
    </citation>
    <scope>NUCLEOTIDE SEQUENCE [LARGE SCALE GENOMIC DNA]</scope>
    <source>
        <strain evidence="1 4">FDAARGOS_933</strain>
    </source>
</reference>
<keyword evidence="5" id="KW-1185">Reference proteome</keyword>
<accession>A0A1Q5VN77</accession>
<reference evidence="3 5" key="3">
    <citation type="submission" date="2023-10" db="EMBL/GenBank/DDBJ databases">
        <title>Genome analysis of psychrotrophic aerobic bacterium Aeromonas allosaccharophila BIM B-1809 isolated from infected fish.</title>
        <authorList>
            <person name="Leanovich S.I."/>
            <person name="Sidarenka A.V."/>
            <person name="Akhremchuk A.E."/>
            <person name="Sikolenko M.A."/>
            <person name="Valentovich L.N."/>
        </authorList>
    </citation>
    <scope>NUCLEOTIDE SEQUENCE [LARGE SCALE GENOMIC DNA]</scope>
    <source>
        <strain evidence="3 5">BIM B-1809</strain>
    </source>
</reference>
<evidence type="ECO:0000313" key="3">
    <source>
        <dbReference type="EMBL" id="WOE65061.1"/>
    </source>
</evidence>
<dbReference type="GeneID" id="60784515"/>
<dbReference type="EMBL" id="CP136584">
    <property type="protein sequence ID" value="WOE65061.1"/>
    <property type="molecule type" value="Genomic_DNA"/>
</dbReference>
<dbReference type="KEGG" id="aall:I6G90_02875"/>
<reference evidence="2" key="2">
    <citation type="submission" date="2023-02" db="EMBL/GenBank/DDBJ databases">
        <title>The sequence of Aeromonas allosaccharophila K520.</title>
        <authorList>
            <person name="Luo X."/>
        </authorList>
    </citation>
    <scope>NUCLEOTIDE SEQUENCE</scope>
    <source>
        <strain evidence="2">K520</strain>
    </source>
</reference>
<dbReference type="Pfam" id="PF12244">
    <property type="entry name" value="DUF3606"/>
    <property type="match status" value="1"/>
</dbReference>
<dbReference type="RefSeq" id="WP_019445078.1">
    <property type="nucleotide sequence ID" value="NZ_CAAKNO010000011.1"/>
</dbReference>
<dbReference type="AlphaFoldDB" id="A0A1Q5VN77"/>
<name>A0A1Q5VN77_9GAMM</name>
<organism evidence="1 4">
    <name type="scientific">Aeromonas allosaccharophila</name>
    <dbReference type="NCBI Taxonomy" id="656"/>
    <lineage>
        <taxon>Bacteria</taxon>
        <taxon>Pseudomonadati</taxon>
        <taxon>Pseudomonadota</taxon>
        <taxon>Gammaproteobacteria</taxon>
        <taxon>Aeromonadales</taxon>
        <taxon>Aeromonadaceae</taxon>
        <taxon>Aeromonas</taxon>
    </lineage>
</organism>
<proteinExistence type="predicted"/>
<dbReference type="Proteomes" id="UP001302667">
    <property type="component" value="Chromosome"/>
</dbReference>
<dbReference type="Proteomes" id="UP000595101">
    <property type="component" value="Chromosome"/>
</dbReference>
<dbReference type="Proteomes" id="UP001213721">
    <property type="component" value="Chromosome"/>
</dbReference>
<dbReference type="EMBL" id="CP065745">
    <property type="protein sequence ID" value="QPR55401.1"/>
    <property type="molecule type" value="Genomic_DNA"/>
</dbReference>
<sequence length="58" mass="6628">MPDSNAVAHPFDAKKINVNDPYEMKQWIKMFECTEVQLKRAVKAVGTSGKAIRKHLKK</sequence>
<protein>
    <submittedName>
        <fullName evidence="1">DUF3606 domain-containing protein</fullName>
    </submittedName>
</protein>
<gene>
    <name evidence="1" type="ORF">I6G90_02875</name>
    <name evidence="2" type="ORF">PYU98_13985</name>
    <name evidence="3" type="ORF">RY972_13375</name>
</gene>